<sequence>MLVLRLGSSSKIFFLFIIGLNRFRRICDKRTESIELSSGVTRRLLEEEEKEEFKIVDSVRKTRTDRVRDQIRRPIRPSRRKFLEERERSFSKT</sequence>
<accession>A0ABD2C176</accession>
<evidence type="ECO:0000313" key="2">
    <source>
        <dbReference type="Proteomes" id="UP001607302"/>
    </source>
</evidence>
<gene>
    <name evidence="1" type="ORF">V1478_001355</name>
</gene>
<protein>
    <submittedName>
        <fullName evidence="1">Uncharacterized protein</fullName>
    </submittedName>
</protein>
<proteinExistence type="predicted"/>
<dbReference type="EMBL" id="JAUDFV010000025">
    <property type="protein sequence ID" value="KAL2738789.1"/>
    <property type="molecule type" value="Genomic_DNA"/>
</dbReference>
<evidence type="ECO:0000313" key="1">
    <source>
        <dbReference type="EMBL" id="KAL2738789.1"/>
    </source>
</evidence>
<organism evidence="1 2">
    <name type="scientific">Vespula squamosa</name>
    <name type="common">Southern yellow jacket</name>
    <name type="synonym">Wasp</name>
    <dbReference type="NCBI Taxonomy" id="30214"/>
    <lineage>
        <taxon>Eukaryota</taxon>
        <taxon>Metazoa</taxon>
        <taxon>Ecdysozoa</taxon>
        <taxon>Arthropoda</taxon>
        <taxon>Hexapoda</taxon>
        <taxon>Insecta</taxon>
        <taxon>Pterygota</taxon>
        <taxon>Neoptera</taxon>
        <taxon>Endopterygota</taxon>
        <taxon>Hymenoptera</taxon>
        <taxon>Apocrita</taxon>
        <taxon>Aculeata</taxon>
        <taxon>Vespoidea</taxon>
        <taxon>Vespidae</taxon>
        <taxon>Vespinae</taxon>
        <taxon>Vespula</taxon>
    </lineage>
</organism>
<reference evidence="1 2" key="1">
    <citation type="journal article" date="2024" name="Ann. Entomol. Soc. Am.">
        <title>Genomic analyses of the southern and eastern yellowjacket wasps (Hymenoptera: Vespidae) reveal evolutionary signatures of social life.</title>
        <authorList>
            <person name="Catto M.A."/>
            <person name="Caine P.B."/>
            <person name="Orr S.E."/>
            <person name="Hunt B.G."/>
            <person name="Goodisman M.A.D."/>
        </authorList>
    </citation>
    <scope>NUCLEOTIDE SEQUENCE [LARGE SCALE GENOMIC DNA]</scope>
    <source>
        <strain evidence="1">233</strain>
        <tissue evidence="1">Head and thorax</tissue>
    </source>
</reference>
<name>A0ABD2C176_VESSQ</name>
<dbReference type="AlphaFoldDB" id="A0ABD2C176"/>
<keyword evidence="2" id="KW-1185">Reference proteome</keyword>
<comment type="caution">
    <text evidence="1">The sequence shown here is derived from an EMBL/GenBank/DDBJ whole genome shotgun (WGS) entry which is preliminary data.</text>
</comment>
<dbReference type="Proteomes" id="UP001607302">
    <property type="component" value="Unassembled WGS sequence"/>
</dbReference>